<keyword evidence="3" id="KW-0732">Signal</keyword>
<dbReference type="SUPFAM" id="SSF54106">
    <property type="entry name" value="LysM domain"/>
    <property type="match status" value="1"/>
</dbReference>
<keyword evidence="6" id="KW-1185">Reference proteome</keyword>
<feature type="domain" description="LysM" evidence="4">
    <location>
        <begin position="408"/>
        <end position="451"/>
    </location>
</feature>
<dbReference type="InterPro" id="IPR008258">
    <property type="entry name" value="Transglycosylase_SLT_dom_1"/>
</dbReference>
<dbReference type="SMART" id="SM00257">
    <property type="entry name" value="LysM"/>
    <property type="match status" value="1"/>
</dbReference>
<dbReference type="Pfam" id="PF01476">
    <property type="entry name" value="LysM"/>
    <property type="match status" value="1"/>
</dbReference>
<dbReference type="EMBL" id="AFBM01000031">
    <property type="protein sequence ID" value="EGF49535.1"/>
    <property type="molecule type" value="Genomic_DNA"/>
</dbReference>
<dbReference type="SUPFAM" id="SSF53955">
    <property type="entry name" value="Lysozyme-like"/>
    <property type="match status" value="1"/>
</dbReference>
<accession>A0ABN0CK13</accession>
<comment type="caution">
    <text evidence="5">The sequence shown here is derived from an EMBL/GenBank/DDBJ whole genome shotgun (WGS) entry which is preliminary data.</text>
</comment>
<dbReference type="InterPro" id="IPR018392">
    <property type="entry name" value="LysM"/>
</dbReference>
<feature type="signal peptide" evidence="3">
    <location>
        <begin position="1"/>
        <end position="44"/>
    </location>
</feature>
<organism evidence="5 6">
    <name type="scientific">Bacteroides clarus YIT 12056</name>
    <dbReference type="NCBI Taxonomy" id="762984"/>
    <lineage>
        <taxon>Bacteria</taxon>
        <taxon>Pseudomonadati</taxon>
        <taxon>Bacteroidota</taxon>
        <taxon>Bacteroidia</taxon>
        <taxon>Bacteroidales</taxon>
        <taxon>Bacteroidaceae</taxon>
        <taxon>Bacteroides</taxon>
    </lineage>
</organism>
<feature type="region of interest" description="Disordered" evidence="2">
    <location>
        <begin position="387"/>
        <end position="410"/>
    </location>
</feature>
<dbReference type="PANTHER" id="PTHR37423">
    <property type="entry name" value="SOLUBLE LYTIC MUREIN TRANSGLYCOSYLASE-RELATED"/>
    <property type="match status" value="1"/>
</dbReference>
<dbReference type="PROSITE" id="PS51782">
    <property type="entry name" value="LYSM"/>
    <property type="match status" value="1"/>
</dbReference>
<evidence type="ECO:0000256" key="2">
    <source>
        <dbReference type="SAM" id="MobiDB-lite"/>
    </source>
</evidence>
<dbReference type="PANTHER" id="PTHR37423:SF2">
    <property type="entry name" value="MEMBRANE-BOUND LYTIC MUREIN TRANSGLYCOSYLASE C"/>
    <property type="match status" value="1"/>
</dbReference>
<proteinExistence type="inferred from homology"/>
<sequence length="453" mass="51466">MQFPILKTNKTDLSMTNKPTYMKRIIIGSSLLFSVLLAAPQAYAQESVDVIIRENGTERREVIDLPKSMTYPVDSLLNDWKAKNYIDLGKDCSTSTVNPEFSDSVYIDRLSRMPTVMEMPYNEIVRKFIDMYAGRLRNQVAFMLSACNFYMPIFEEALDTYGLPLELKYLPIIESALNPSAVSRAGASGLWQFMLNTGKIYGLESNSLVDERRDPIKATWAAARYLKDMYAIYQDWNLVIAAYNCGPGTINKAIRRAGGKTDYWEIYNYLPKETRGYVPAFIAANYVMTYYCKHNICPMETNIPDATDTVQVNRNLHFEQIADVCGIGMDELKSLNPQYKKNIIPGDSKPQTLRLPINSISTFIDKQDTIYTHRSAELFKNRRTVSVADTRSKARGSKGKSSSQGDVTYHRIRNGETLSTIARKYGVTVNQIKSWNGLRSTKINAGKRLKIYK</sequence>
<comment type="similarity">
    <text evidence="1">Belongs to the transglycosylase Slt family.</text>
</comment>
<feature type="chain" id="PRO_5047394573" evidence="3">
    <location>
        <begin position="45"/>
        <end position="453"/>
    </location>
</feature>
<dbReference type="Proteomes" id="UP000010321">
    <property type="component" value="Unassembled WGS sequence"/>
</dbReference>
<evidence type="ECO:0000259" key="4">
    <source>
        <dbReference type="PROSITE" id="PS51782"/>
    </source>
</evidence>
<dbReference type="PROSITE" id="PS00922">
    <property type="entry name" value="TRANSGLYCOSYLASE"/>
    <property type="match status" value="1"/>
</dbReference>
<name>A0ABN0CK13_9BACE</name>
<gene>
    <name evidence="5" type="ORF">HMPREF9445_02905</name>
</gene>
<evidence type="ECO:0000313" key="5">
    <source>
        <dbReference type="EMBL" id="EGF49535.1"/>
    </source>
</evidence>
<dbReference type="CDD" id="cd16894">
    <property type="entry name" value="MltD-like"/>
    <property type="match status" value="1"/>
</dbReference>
<evidence type="ECO:0000313" key="6">
    <source>
        <dbReference type="Proteomes" id="UP000010321"/>
    </source>
</evidence>
<evidence type="ECO:0000256" key="3">
    <source>
        <dbReference type="SAM" id="SignalP"/>
    </source>
</evidence>
<evidence type="ECO:0000256" key="1">
    <source>
        <dbReference type="ARBA" id="ARBA00007734"/>
    </source>
</evidence>
<dbReference type="Gene3D" id="3.10.350.10">
    <property type="entry name" value="LysM domain"/>
    <property type="match status" value="1"/>
</dbReference>
<dbReference type="InterPro" id="IPR023346">
    <property type="entry name" value="Lysozyme-like_dom_sf"/>
</dbReference>
<dbReference type="Gene3D" id="1.10.530.10">
    <property type="match status" value="1"/>
</dbReference>
<protein>
    <submittedName>
        <fullName evidence="5">Transglycosylase SLT domain protein</fullName>
    </submittedName>
</protein>
<reference evidence="5 6" key="1">
    <citation type="submission" date="2011-02" db="EMBL/GenBank/DDBJ databases">
        <authorList>
            <person name="Weinstock G."/>
            <person name="Sodergren E."/>
            <person name="Clifton S."/>
            <person name="Fulton L."/>
            <person name="Fulton B."/>
            <person name="Courtney L."/>
            <person name="Fronick C."/>
            <person name="Harrison M."/>
            <person name="Strong C."/>
            <person name="Farmer C."/>
            <person name="Delahaunty K."/>
            <person name="Markovic C."/>
            <person name="Hall O."/>
            <person name="Minx P."/>
            <person name="Tomlinson C."/>
            <person name="Mitreva M."/>
            <person name="Hou S."/>
            <person name="Chen J."/>
            <person name="Wollam A."/>
            <person name="Pepin K.H."/>
            <person name="Johnson M."/>
            <person name="Bhonagiri V."/>
            <person name="Zhang X."/>
            <person name="Suruliraj S."/>
            <person name="Warren W."/>
            <person name="Chinwalla A."/>
            <person name="Mardis E.R."/>
            <person name="Wilson R.K."/>
        </authorList>
    </citation>
    <scope>NUCLEOTIDE SEQUENCE [LARGE SCALE GENOMIC DNA]</scope>
    <source>
        <strain evidence="5 6">YIT 12056</strain>
    </source>
</reference>
<dbReference type="Pfam" id="PF01464">
    <property type="entry name" value="SLT"/>
    <property type="match status" value="1"/>
</dbReference>
<dbReference type="CDD" id="cd00118">
    <property type="entry name" value="LysM"/>
    <property type="match status" value="1"/>
</dbReference>
<dbReference type="InterPro" id="IPR036779">
    <property type="entry name" value="LysM_dom_sf"/>
</dbReference>
<dbReference type="InterPro" id="IPR000189">
    <property type="entry name" value="Transglyc_AS"/>
</dbReference>